<gene>
    <name evidence="2" type="ORF">CCHR01_05990</name>
</gene>
<organism evidence="2 3">
    <name type="scientific">Colletotrichum chrysophilum</name>
    <dbReference type="NCBI Taxonomy" id="1836956"/>
    <lineage>
        <taxon>Eukaryota</taxon>
        <taxon>Fungi</taxon>
        <taxon>Dikarya</taxon>
        <taxon>Ascomycota</taxon>
        <taxon>Pezizomycotina</taxon>
        <taxon>Sordariomycetes</taxon>
        <taxon>Hypocreomycetidae</taxon>
        <taxon>Glomerellales</taxon>
        <taxon>Glomerellaceae</taxon>
        <taxon>Colletotrichum</taxon>
        <taxon>Colletotrichum gloeosporioides species complex</taxon>
    </lineage>
</organism>
<dbReference type="EMBL" id="JAQOWY010000097">
    <property type="protein sequence ID" value="KAK1851414.1"/>
    <property type="molecule type" value="Genomic_DNA"/>
</dbReference>
<keyword evidence="3" id="KW-1185">Reference proteome</keyword>
<accession>A0AAD9EH70</accession>
<dbReference type="Proteomes" id="UP001243330">
    <property type="component" value="Unassembled WGS sequence"/>
</dbReference>
<evidence type="ECO:0000313" key="3">
    <source>
        <dbReference type="Proteomes" id="UP001243330"/>
    </source>
</evidence>
<proteinExistence type="predicted"/>
<evidence type="ECO:0000313" key="2">
    <source>
        <dbReference type="EMBL" id="KAK1851414.1"/>
    </source>
</evidence>
<comment type="caution">
    <text evidence="2">The sequence shown here is derived from an EMBL/GenBank/DDBJ whole genome shotgun (WGS) entry which is preliminary data.</text>
</comment>
<name>A0AAD9EH70_9PEZI</name>
<protein>
    <submittedName>
        <fullName evidence="2">Uncharacterized protein</fullName>
    </submittedName>
</protein>
<feature type="region of interest" description="Disordered" evidence="1">
    <location>
        <begin position="1"/>
        <end position="52"/>
    </location>
</feature>
<sequence>MSERLGELSLPSGGIERMNGHNDASRRLSTTNDLRSMAGAESDRSREVVSGQALENTRLSGGLVSDDDKLREETLGQIMAKWFDRWFIPVEEGPAWKFPAL</sequence>
<evidence type="ECO:0000256" key="1">
    <source>
        <dbReference type="SAM" id="MobiDB-lite"/>
    </source>
</evidence>
<dbReference type="AlphaFoldDB" id="A0AAD9EH70"/>
<reference evidence="2" key="1">
    <citation type="submission" date="2023-01" db="EMBL/GenBank/DDBJ databases">
        <title>Colletotrichum chrysophilum M932 genome sequence.</title>
        <authorList>
            <person name="Baroncelli R."/>
        </authorList>
    </citation>
    <scope>NUCLEOTIDE SEQUENCE</scope>
    <source>
        <strain evidence="2">M932</strain>
    </source>
</reference>